<dbReference type="Gene3D" id="3.30.1380.20">
    <property type="entry name" value="Trafficking protein particle complex subunit 3"/>
    <property type="match status" value="1"/>
</dbReference>
<organism evidence="1">
    <name type="scientific">marine sediment metagenome</name>
    <dbReference type="NCBI Taxonomy" id="412755"/>
    <lineage>
        <taxon>unclassified sequences</taxon>
        <taxon>metagenomes</taxon>
        <taxon>ecological metagenomes</taxon>
    </lineage>
</organism>
<evidence type="ECO:0000313" key="1">
    <source>
        <dbReference type="EMBL" id="GAH45493.1"/>
    </source>
</evidence>
<protein>
    <recommendedName>
        <fullName evidence="2">4-vinyl reductase 4VR domain-containing protein</fullName>
    </recommendedName>
</protein>
<dbReference type="EMBL" id="BARU01008831">
    <property type="protein sequence ID" value="GAH45493.1"/>
    <property type="molecule type" value="Genomic_DNA"/>
</dbReference>
<proteinExistence type="predicted"/>
<dbReference type="InterPro" id="IPR024096">
    <property type="entry name" value="NO_sig/Golgi_transp_ligand-bd"/>
</dbReference>
<name>X1HJN0_9ZZZZ</name>
<evidence type="ECO:0008006" key="2">
    <source>
        <dbReference type="Google" id="ProtNLM"/>
    </source>
</evidence>
<accession>X1HJN0</accession>
<comment type="caution">
    <text evidence="1">The sequence shown here is derived from an EMBL/GenBank/DDBJ whole genome shotgun (WGS) entry which is preliminary data.</text>
</comment>
<dbReference type="SUPFAM" id="SSF111126">
    <property type="entry name" value="Ligand-binding domain in the NO signalling and Golgi transport"/>
    <property type="match status" value="1"/>
</dbReference>
<gene>
    <name evidence="1" type="ORF">S03H2_17168</name>
</gene>
<dbReference type="AlphaFoldDB" id="X1HJN0"/>
<sequence>MIKRLKKELQINIEEKEGQLFLGAKDKEMRLVMLRPNEIMEFCEFAGINAEDILIWVGKSLGKIFMEKFFSNKDWSGEVMATKKEVVLGTLEVMMLMGYGILTGIFKKDHVIINVYESLATQEKGNIMAKNLCLLYLGIFNSFFDVLGIDVNGEEVECILTGGDKCSYKFDLLVDEIDDSSVDDDMSDLAVSDFLASL</sequence>
<reference evidence="1" key="1">
    <citation type="journal article" date="2014" name="Front. Microbiol.">
        <title>High frequency of phylogenetically diverse reductive dehalogenase-homologous genes in deep subseafloor sedimentary metagenomes.</title>
        <authorList>
            <person name="Kawai M."/>
            <person name="Futagami T."/>
            <person name="Toyoda A."/>
            <person name="Takaki Y."/>
            <person name="Nishi S."/>
            <person name="Hori S."/>
            <person name="Arai W."/>
            <person name="Tsubouchi T."/>
            <person name="Morono Y."/>
            <person name="Uchiyama I."/>
            <person name="Ito T."/>
            <person name="Fujiyama A."/>
            <person name="Inagaki F."/>
            <person name="Takami H."/>
        </authorList>
    </citation>
    <scope>NUCLEOTIDE SEQUENCE</scope>
    <source>
        <strain evidence="1">Expedition CK06-06</strain>
    </source>
</reference>